<feature type="domain" description="DUF4371" evidence="2">
    <location>
        <begin position="32"/>
        <end position="201"/>
    </location>
</feature>
<protein>
    <submittedName>
        <fullName evidence="3">Zinc finger MYM-type protein 1</fullName>
    </submittedName>
</protein>
<evidence type="ECO:0000259" key="2">
    <source>
        <dbReference type="Pfam" id="PF14291"/>
    </source>
</evidence>
<reference evidence="3" key="1">
    <citation type="submission" date="2021-07" db="EMBL/GenBank/DDBJ databases">
        <authorList>
            <person name="Catto M.A."/>
            <person name="Jacobson A."/>
            <person name="Kennedy G."/>
            <person name="Labadie P."/>
            <person name="Hunt B.G."/>
            <person name="Srinivasan R."/>
        </authorList>
    </citation>
    <scope>NUCLEOTIDE SEQUENCE</scope>
    <source>
        <strain evidence="3">PL_HMW_Pooled</strain>
        <tissue evidence="3">Head</tissue>
    </source>
</reference>
<proteinExistence type="predicted"/>
<dbReference type="PANTHER" id="PTHR45749">
    <property type="match status" value="1"/>
</dbReference>
<feature type="region of interest" description="Disordered" evidence="1">
    <location>
        <begin position="207"/>
        <end position="259"/>
    </location>
</feature>
<reference evidence="3" key="2">
    <citation type="journal article" date="2023" name="BMC Genomics">
        <title>Pest status, molecular evolution, and epigenetic factors derived from the genome assembly of Frankliniella fusca, a thysanopteran phytovirus vector.</title>
        <authorList>
            <person name="Catto M.A."/>
            <person name="Labadie P.E."/>
            <person name="Jacobson A.L."/>
            <person name="Kennedy G.G."/>
            <person name="Srinivasan R."/>
            <person name="Hunt B.G."/>
        </authorList>
    </citation>
    <scope>NUCLEOTIDE SEQUENCE</scope>
    <source>
        <strain evidence="3">PL_HMW_Pooled</strain>
    </source>
</reference>
<keyword evidence="4" id="KW-1185">Reference proteome</keyword>
<evidence type="ECO:0000313" key="4">
    <source>
        <dbReference type="Proteomes" id="UP001219518"/>
    </source>
</evidence>
<accession>A0AAE1HPA9</accession>
<comment type="caution">
    <text evidence="3">The sequence shown here is derived from an EMBL/GenBank/DDBJ whole genome shotgun (WGS) entry which is preliminary data.</text>
</comment>
<dbReference type="Pfam" id="PF14291">
    <property type="entry name" value="DUF4371"/>
    <property type="match status" value="1"/>
</dbReference>
<name>A0AAE1HPA9_9NEOP</name>
<dbReference type="Proteomes" id="UP001219518">
    <property type="component" value="Unassembled WGS sequence"/>
</dbReference>
<organism evidence="3 4">
    <name type="scientific">Frankliniella fusca</name>
    <dbReference type="NCBI Taxonomy" id="407009"/>
    <lineage>
        <taxon>Eukaryota</taxon>
        <taxon>Metazoa</taxon>
        <taxon>Ecdysozoa</taxon>
        <taxon>Arthropoda</taxon>
        <taxon>Hexapoda</taxon>
        <taxon>Insecta</taxon>
        <taxon>Pterygota</taxon>
        <taxon>Neoptera</taxon>
        <taxon>Paraneoptera</taxon>
        <taxon>Thysanoptera</taxon>
        <taxon>Terebrantia</taxon>
        <taxon>Thripoidea</taxon>
        <taxon>Thripidae</taxon>
        <taxon>Frankliniella</taxon>
    </lineage>
</organism>
<gene>
    <name evidence="3" type="ORF">KUF71_002496</name>
</gene>
<feature type="compositionally biased region" description="Polar residues" evidence="1">
    <location>
        <begin position="207"/>
        <end position="247"/>
    </location>
</feature>
<dbReference type="AlphaFoldDB" id="A0AAE1HPA9"/>
<dbReference type="InterPro" id="IPR025398">
    <property type="entry name" value="DUF4371"/>
</dbReference>
<sequence>MKLGNLVKNPLTKFAKLLGAKGELEMHASHEYHHAAVERGREFLRSQHAGRNIHDHLDSQHSKEVAENHERLMCSLENVIFLGRQGLALRGHRENKESGNRGNFLELMTFRQSIGDEKVNRHLSSTRKRDLYRSAPIQNDLIHCCGEVITDTIVDRVRQNKFYSLLFDETTDISHMGQLSLSVRYPYLDEKKKMTVREDFLTTTARASSHLPSARASSTLPTARASSTLPTARASSTLPTARASSHLPSARASSPLPTPYPPYRIYQDYEYYQPKPAYQYNQYPAQVPTAQKTPEKGASLGSLLLDISNN</sequence>
<dbReference type="PANTHER" id="PTHR45749:SF21">
    <property type="entry name" value="DUF4371 DOMAIN-CONTAINING PROTEIN"/>
    <property type="match status" value="1"/>
</dbReference>
<evidence type="ECO:0000313" key="3">
    <source>
        <dbReference type="EMBL" id="KAK3924225.1"/>
    </source>
</evidence>
<evidence type="ECO:0000256" key="1">
    <source>
        <dbReference type="SAM" id="MobiDB-lite"/>
    </source>
</evidence>
<dbReference type="EMBL" id="JAHWGI010001169">
    <property type="protein sequence ID" value="KAK3924225.1"/>
    <property type="molecule type" value="Genomic_DNA"/>
</dbReference>